<keyword evidence="2" id="KW-1185">Reference proteome</keyword>
<accession>A0ABW1CJW5</accession>
<protein>
    <submittedName>
        <fullName evidence="1">Uncharacterized protein</fullName>
    </submittedName>
</protein>
<organism evidence="1 2">
    <name type="scientific">Nonomuraea insulae</name>
    <dbReference type="NCBI Taxonomy" id="1616787"/>
    <lineage>
        <taxon>Bacteria</taxon>
        <taxon>Bacillati</taxon>
        <taxon>Actinomycetota</taxon>
        <taxon>Actinomycetes</taxon>
        <taxon>Streptosporangiales</taxon>
        <taxon>Streptosporangiaceae</taxon>
        <taxon>Nonomuraea</taxon>
    </lineage>
</organism>
<proteinExistence type="predicted"/>
<comment type="caution">
    <text evidence="1">The sequence shown here is derived from an EMBL/GenBank/DDBJ whole genome shotgun (WGS) entry which is preliminary data.</text>
</comment>
<dbReference type="RefSeq" id="WP_379514540.1">
    <property type="nucleotide sequence ID" value="NZ_JBHSPA010000017.1"/>
</dbReference>
<sequence>MSDYASALAAAEPDAFLSLEGEAGKDTRFAALDRLVANVLSAALAGHRPVAVVPGEQGIKNSDALTLSTLTPQERILIQEAHSLSAQRGRGAWYLAEQLSLKAGVLNLPAYLRHHPWHAVTLAGQDVARVHLGSTPDALAAWSLLIPLFDDLLAPITVRASGSAKPAAEQEETWAMITQMYASMGLAAELEPFAYGRGWNRLDRAGQARARIGLLDALGRADPLRTAARFRAARVQELVSATLKKGRGETPPARKVLTKALQPALSAYFGGDWPAYLDYVELPQNPAEKIVTALPAAARPTQVPAVERRAEVLRRWWGQFDAVHARQVPGMHPLWGLIEDGPYTIKTGFGPIRQLYRWILTPDLVEEVNTLWDGLTLPRWPETIVSEPYPHRLMAETLGPAGEFWHGVALTVWFVREGPASRTTVPGLRGHYRRVLTELEQAGTPIHLSLFDELEHARGGFEPLRDIVTRHRQGWSNRYFEEYLRHRWQSELNGVSYEHDKFAAANGRAPTYQQFARFAAKAANHWFNGDLTAVYAAIGEPAPAASRRVDLLPGSAHDFVDALYAALGGLPFDEAMGAPLADLCRQQAELAAAGLSYLQLAEALGRVPEAKEFGVERHEWDWAGGVERGWPAYRRAVEKVVRT</sequence>
<evidence type="ECO:0000313" key="2">
    <source>
        <dbReference type="Proteomes" id="UP001596058"/>
    </source>
</evidence>
<dbReference type="Proteomes" id="UP001596058">
    <property type="component" value="Unassembled WGS sequence"/>
</dbReference>
<dbReference type="EMBL" id="JBHSPA010000017">
    <property type="protein sequence ID" value="MFC5825021.1"/>
    <property type="molecule type" value="Genomic_DNA"/>
</dbReference>
<name>A0ABW1CJW5_9ACTN</name>
<gene>
    <name evidence="1" type="ORF">ACFPZ3_14265</name>
</gene>
<evidence type="ECO:0000313" key="1">
    <source>
        <dbReference type="EMBL" id="MFC5825021.1"/>
    </source>
</evidence>
<reference evidence="2" key="1">
    <citation type="journal article" date="2019" name="Int. J. Syst. Evol. Microbiol.">
        <title>The Global Catalogue of Microorganisms (GCM) 10K type strain sequencing project: providing services to taxonomists for standard genome sequencing and annotation.</title>
        <authorList>
            <consortium name="The Broad Institute Genomics Platform"/>
            <consortium name="The Broad Institute Genome Sequencing Center for Infectious Disease"/>
            <person name="Wu L."/>
            <person name="Ma J."/>
        </authorList>
    </citation>
    <scope>NUCLEOTIDE SEQUENCE [LARGE SCALE GENOMIC DNA]</scope>
    <source>
        <strain evidence="2">CCUG 53903</strain>
    </source>
</reference>